<evidence type="ECO:0000313" key="2">
    <source>
        <dbReference type="EMBL" id="WDY39476.1"/>
    </source>
</evidence>
<dbReference type="Proteomes" id="UP001221506">
    <property type="component" value="Chromosome"/>
</dbReference>
<feature type="transmembrane region" description="Helical" evidence="1">
    <location>
        <begin position="53"/>
        <end position="78"/>
    </location>
</feature>
<gene>
    <name evidence="2" type="ORF">PWA56_06045</name>
</gene>
<reference evidence="2 3" key="1">
    <citation type="submission" date="2023-02" db="EMBL/GenBank/DDBJ databases">
        <authorList>
            <person name="Pan L."/>
        </authorList>
    </citation>
    <scope>NUCLEOTIDE SEQUENCE [LARGE SCALE GENOMIC DNA]</scope>
    <source>
        <strain evidence="2 3">F2</strain>
    </source>
</reference>
<dbReference type="EMBL" id="CP118598">
    <property type="protein sequence ID" value="WDY39476.1"/>
    <property type="molecule type" value="Genomic_DNA"/>
</dbReference>
<dbReference type="RefSeq" id="WP_241958789.1">
    <property type="nucleotide sequence ID" value="NZ_CP118598.1"/>
</dbReference>
<keyword evidence="1" id="KW-0472">Membrane</keyword>
<organism evidence="2 3">
    <name type="scientific">Bifidobacterium longum subsp. longum</name>
    <dbReference type="NCBI Taxonomy" id="1679"/>
    <lineage>
        <taxon>Bacteria</taxon>
        <taxon>Bacillati</taxon>
        <taxon>Actinomycetota</taxon>
        <taxon>Actinomycetes</taxon>
        <taxon>Bifidobacteriales</taxon>
        <taxon>Bifidobacteriaceae</taxon>
        <taxon>Bifidobacterium</taxon>
    </lineage>
</organism>
<proteinExistence type="predicted"/>
<evidence type="ECO:0000256" key="1">
    <source>
        <dbReference type="SAM" id="Phobius"/>
    </source>
</evidence>
<evidence type="ECO:0000313" key="3">
    <source>
        <dbReference type="Proteomes" id="UP001221506"/>
    </source>
</evidence>
<name>A0ABD7WI93_BIFLL</name>
<accession>A0ABD7WI93</accession>
<keyword evidence="1" id="KW-1133">Transmembrane helix</keyword>
<sequence>MSERDRTFNAYNLPLLRDVELTGAWDVPALAPCDEVPDDLVGFNYVKSLRGGICAVMACISSLMIISSSVFGVVLIFMCGCWRVSGVCVDP</sequence>
<protein>
    <submittedName>
        <fullName evidence="2">DUF4417 domain-containing protein</fullName>
    </submittedName>
</protein>
<dbReference type="AlphaFoldDB" id="A0ABD7WI93"/>
<keyword evidence="1" id="KW-0812">Transmembrane</keyword>